<dbReference type="PANTHER" id="PTHR42973:SF54">
    <property type="entry name" value="FAD-BINDING PCMH-TYPE DOMAIN-CONTAINING PROTEIN"/>
    <property type="match status" value="1"/>
</dbReference>
<dbReference type="InterPro" id="IPR006094">
    <property type="entry name" value="Oxid_FAD_bind_N"/>
</dbReference>
<evidence type="ECO:0000256" key="4">
    <source>
        <dbReference type="ARBA" id="ARBA00023002"/>
    </source>
</evidence>
<dbReference type="Pfam" id="PF01565">
    <property type="entry name" value="FAD_binding_4"/>
    <property type="match status" value="1"/>
</dbReference>
<dbReference type="InterPro" id="IPR050416">
    <property type="entry name" value="FAD-linked_Oxidoreductase"/>
</dbReference>
<dbReference type="InterPro" id="IPR016166">
    <property type="entry name" value="FAD-bd_PCMH"/>
</dbReference>
<name>A0ABR1TC34_9PEZI</name>
<comment type="similarity">
    <text evidence="1">Belongs to the oxygen-dependent FAD-linked oxidoreductase family.</text>
</comment>
<dbReference type="InterPro" id="IPR036318">
    <property type="entry name" value="FAD-bd_PCMH-like_sf"/>
</dbReference>
<keyword evidence="7" id="KW-1185">Reference proteome</keyword>
<keyword evidence="2" id="KW-0285">Flavoprotein</keyword>
<dbReference type="Gene3D" id="3.30.465.10">
    <property type="match status" value="1"/>
</dbReference>
<dbReference type="Proteomes" id="UP001444661">
    <property type="component" value="Unassembled WGS sequence"/>
</dbReference>
<keyword evidence="3" id="KW-0274">FAD</keyword>
<sequence length="224" mass="23367">MLFSASGEIAESATGSHSHGSGLEQACRAAEIALGHDPVDTSLLNKIVVHENWSQACVASPYCNIQPASAADVSKALKVFWYFDINFANRSGGHFPNPGTFNIDANTILLDLQHMGAISLSQDKSIASLGAGARWGDVMEALTPRGVDVVGGRIPVAGVSGLILGGGLHHLMAELGTAADNVDNFEVVLADGTMVNANAKEINDLFWALKGGGPNVDIVTQFEA</sequence>
<proteinExistence type="inferred from homology"/>
<evidence type="ECO:0000259" key="5">
    <source>
        <dbReference type="PROSITE" id="PS51387"/>
    </source>
</evidence>
<keyword evidence="4" id="KW-0560">Oxidoreductase</keyword>
<organism evidence="6 7">
    <name type="scientific">Apiospora rasikravindrae</name>
    <dbReference type="NCBI Taxonomy" id="990691"/>
    <lineage>
        <taxon>Eukaryota</taxon>
        <taxon>Fungi</taxon>
        <taxon>Dikarya</taxon>
        <taxon>Ascomycota</taxon>
        <taxon>Pezizomycotina</taxon>
        <taxon>Sordariomycetes</taxon>
        <taxon>Xylariomycetidae</taxon>
        <taxon>Amphisphaeriales</taxon>
        <taxon>Apiosporaceae</taxon>
        <taxon>Apiospora</taxon>
    </lineage>
</organism>
<feature type="domain" description="FAD-binding PCMH-type" evidence="5">
    <location>
        <begin position="55"/>
        <end position="224"/>
    </location>
</feature>
<evidence type="ECO:0000313" key="6">
    <source>
        <dbReference type="EMBL" id="KAK8043550.1"/>
    </source>
</evidence>
<dbReference type="InterPro" id="IPR016169">
    <property type="entry name" value="FAD-bd_PCMH_sub2"/>
</dbReference>
<evidence type="ECO:0000256" key="1">
    <source>
        <dbReference type="ARBA" id="ARBA00005466"/>
    </source>
</evidence>
<dbReference type="PANTHER" id="PTHR42973">
    <property type="entry name" value="BINDING OXIDOREDUCTASE, PUTATIVE (AFU_ORTHOLOGUE AFUA_1G17690)-RELATED"/>
    <property type="match status" value="1"/>
</dbReference>
<dbReference type="PROSITE" id="PS51387">
    <property type="entry name" value="FAD_PCMH"/>
    <property type="match status" value="1"/>
</dbReference>
<protein>
    <submittedName>
        <fullName evidence="6">6-hydroxy-D-nicotine oxidase</fullName>
    </submittedName>
</protein>
<accession>A0ABR1TC34</accession>
<evidence type="ECO:0000256" key="3">
    <source>
        <dbReference type="ARBA" id="ARBA00022827"/>
    </source>
</evidence>
<evidence type="ECO:0000256" key="2">
    <source>
        <dbReference type="ARBA" id="ARBA00022630"/>
    </source>
</evidence>
<dbReference type="SUPFAM" id="SSF56176">
    <property type="entry name" value="FAD-binding/transporter-associated domain-like"/>
    <property type="match status" value="1"/>
</dbReference>
<reference evidence="6 7" key="1">
    <citation type="submission" date="2023-01" db="EMBL/GenBank/DDBJ databases">
        <title>Analysis of 21 Apiospora genomes using comparative genomics revels a genus with tremendous synthesis potential of carbohydrate active enzymes and secondary metabolites.</title>
        <authorList>
            <person name="Sorensen T."/>
        </authorList>
    </citation>
    <scope>NUCLEOTIDE SEQUENCE [LARGE SCALE GENOMIC DNA]</scope>
    <source>
        <strain evidence="6 7">CBS 33761</strain>
    </source>
</reference>
<dbReference type="EMBL" id="JAQQWK010000004">
    <property type="protein sequence ID" value="KAK8043550.1"/>
    <property type="molecule type" value="Genomic_DNA"/>
</dbReference>
<evidence type="ECO:0000313" key="7">
    <source>
        <dbReference type="Proteomes" id="UP001444661"/>
    </source>
</evidence>
<comment type="caution">
    <text evidence="6">The sequence shown here is derived from an EMBL/GenBank/DDBJ whole genome shotgun (WGS) entry which is preliminary data.</text>
</comment>
<gene>
    <name evidence="6" type="ORF">PG993_005980</name>
</gene>